<reference evidence="1" key="1">
    <citation type="submission" date="2022-10" db="EMBL/GenBank/DDBJ databases">
        <title>Culturing micro-colonial fungi from biological soil crusts in the Mojave desert and describing Neophaeococcomyces mojavensis, and introducing the new genera and species Taxawa tesnikishii.</title>
        <authorList>
            <person name="Kurbessoian T."/>
            <person name="Stajich J.E."/>
        </authorList>
    </citation>
    <scope>NUCLEOTIDE SEQUENCE</scope>
    <source>
        <strain evidence="1">TK_1</strain>
    </source>
</reference>
<evidence type="ECO:0000313" key="1">
    <source>
        <dbReference type="EMBL" id="KAJ9668792.1"/>
    </source>
</evidence>
<keyword evidence="2" id="KW-1185">Reference proteome</keyword>
<protein>
    <submittedName>
        <fullName evidence="1">Uncharacterized protein</fullName>
    </submittedName>
</protein>
<gene>
    <name evidence="1" type="ORF">H2201_001038</name>
</gene>
<comment type="caution">
    <text evidence="1">The sequence shown here is derived from an EMBL/GenBank/DDBJ whole genome shotgun (WGS) entry which is preliminary data.</text>
</comment>
<dbReference type="EMBL" id="JAPDRL010000005">
    <property type="protein sequence ID" value="KAJ9668792.1"/>
    <property type="molecule type" value="Genomic_DNA"/>
</dbReference>
<proteinExistence type="predicted"/>
<sequence length="126" mass="14291">MDASTSEALPLPDTHRLRNELANGFELEDERVLEFLDGLNEDVKTALGFRSRSPEAGESLDQHPTLYLDFVKVMERKAEGMEDEAAIKQLAFPEDFDKLYKLLRIFTMGTTSKGHDNLFLITSRAL</sequence>
<dbReference type="Proteomes" id="UP001172684">
    <property type="component" value="Unassembled WGS sequence"/>
</dbReference>
<name>A0ABQ9P2F3_9PEZI</name>
<evidence type="ECO:0000313" key="2">
    <source>
        <dbReference type="Proteomes" id="UP001172684"/>
    </source>
</evidence>
<accession>A0ABQ9P2F3</accession>
<organism evidence="1 2">
    <name type="scientific">Coniosporium apollinis</name>
    <dbReference type="NCBI Taxonomy" id="61459"/>
    <lineage>
        <taxon>Eukaryota</taxon>
        <taxon>Fungi</taxon>
        <taxon>Dikarya</taxon>
        <taxon>Ascomycota</taxon>
        <taxon>Pezizomycotina</taxon>
        <taxon>Dothideomycetes</taxon>
        <taxon>Dothideomycetes incertae sedis</taxon>
        <taxon>Coniosporium</taxon>
    </lineage>
</organism>